<dbReference type="EMBL" id="ABFK02000020">
    <property type="protein sequence ID" value="EDS03188.1"/>
    <property type="molecule type" value="Genomic_DNA"/>
</dbReference>
<proteinExistence type="predicted"/>
<protein>
    <submittedName>
        <fullName evidence="1">Uncharacterized protein</fullName>
    </submittedName>
</protein>
<dbReference type="Proteomes" id="UP000005819">
    <property type="component" value="Unassembled WGS sequence"/>
</dbReference>
<reference evidence="1" key="2">
    <citation type="submission" date="2013-09" db="EMBL/GenBank/DDBJ databases">
        <title>Draft genome sequence of Alistipes putredinis (DSM 17216).</title>
        <authorList>
            <person name="Sudarsanam P."/>
            <person name="Ley R."/>
            <person name="Guruge J."/>
            <person name="Turnbaugh P.J."/>
            <person name="Mahowald M."/>
            <person name="Liep D."/>
            <person name="Gordon J."/>
        </authorList>
    </citation>
    <scope>NUCLEOTIDE SEQUENCE</scope>
    <source>
        <strain evidence="1">DSM 17216</strain>
    </source>
</reference>
<dbReference type="AlphaFoldDB" id="B0N002"/>
<evidence type="ECO:0000313" key="1">
    <source>
        <dbReference type="EMBL" id="EDS03188.1"/>
    </source>
</evidence>
<comment type="caution">
    <text evidence="1">The sequence shown here is derived from an EMBL/GenBank/DDBJ whole genome shotgun (WGS) entry which is preliminary data.</text>
</comment>
<organism evidence="1 2">
    <name type="scientific">Alistipes putredinis DSM 17216</name>
    <dbReference type="NCBI Taxonomy" id="445970"/>
    <lineage>
        <taxon>Bacteria</taxon>
        <taxon>Pseudomonadati</taxon>
        <taxon>Bacteroidota</taxon>
        <taxon>Bacteroidia</taxon>
        <taxon>Bacteroidales</taxon>
        <taxon>Rikenellaceae</taxon>
        <taxon>Alistipes</taxon>
    </lineage>
</organism>
<accession>B0N002</accession>
<evidence type="ECO:0000313" key="2">
    <source>
        <dbReference type="Proteomes" id="UP000005819"/>
    </source>
</evidence>
<name>B0N002_9BACT</name>
<reference evidence="1" key="1">
    <citation type="submission" date="2007-10" db="EMBL/GenBank/DDBJ databases">
        <authorList>
            <person name="Fulton L."/>
            <person name="Clifton S."/>
            <person name="Fulton B."/>
            <person name="Xu J."/>
            <person name="Minx P."/>
            <person name="Pepin K.H."/>
            <person name="Johnson M."/>
            <person name="Thiruvilangam P."/>
            <person name="Bhonagiri V."/>
            <person name="Nash W.E."/>
            <person name="Mardis E.R."/>
            <person name="Wilson R.K."/>
        </authorList>
    </citation>
    <scope>NUCLEOTIDE SEQUENCE [LARGE SCALE GENOMIC DNA]</scope>
    <source>
        <strain evidence="1">DSM 17216</strain>
    </source>
</reference>
<gene>
    <name evidence="1" type="ORF">ALIPUT_02727</name>
</gene>
<keyword evidence="2" id="KW-1185">Reference proteome</keyword>
<sequence length="77" mass="8797">MQESFADACPLCAEVIFSQDPYIIRYIKKQDSCRNRNNRVCGITKDRPASFFRGWDGLFSTQNPPLDRSIGGGVKFY</sequence>
<dbReference type="HOGENOM" id="CLU_2630269_0_0_10"/>